<keyword evidence="4 6" id="KW-0862">Zinc</keyword>
<keyword evidence="2 6" id="KW-0479">Metal-binding</keyword>
<keyword evidence="5 6" id="KW-0482">Metalloprotease</keyword>
<dbReference type="InterPro" id="IPR034035">
    <property type="entry name" value="Astacin-like_dom"/>
</dbReference>
<dbReference type="RefSeq" id="XP_034112530.1">
    <property type="nucleotide sequence ID" value="XM_034256639.2"/>
</dbReference>
<feature type="binding site" evidence="6">
    <location>
        <position position="183"/>
    </location>
    <ligand>
        <name>Zn(2+)</name>
        <dbReference type="ChEBI" id="CHEBI:29105"/>
        <note>catalytic</note>
    </ligand>
</feature>
<accession>A0A6P8XMB3</accession>
<dbReference type="SUPFAM" id="SSF55486">
    <property type="entry name" value="Metalloproteases ('zincins'), catalytic domain"/>
    <property type="match status" value="1"/>
</dbReference>
<organism evidence="9 10">
    <name type="scientific">Drosophila albomicans</name>
    <name type="common">Fruit fly</name>
    <dbReference type="NCBI Taxonomy" id="7291"/>
    <lineage>
        <taxon>Eukaryota</taxon>
        <taxon>Metazoa</taxon>
        <taxon>Ecdysozoa</taxon>
        <taxon>Arthropoda</taxon>
        <taxon>Hexapoda</taxon>
        <taxon>Insecta</taxon>
        <taxon>Pterygota</taxon>
        <taxon>Neoptera</taxon>
        <taxon>Endopterygota</taxon>
        <taxon>Diptera</taxon>
        <taxon>Brachycera</taxon>
        <taxon>Muscomorpha</taxon>
        <taxon>Ephydroidea</taxon>
        <taxon>Drosophilidae</taxon>
        <taxon>Drosophila</taxon>
    </lineage>
</organism>
<evidence type="ECO:0000256" key="4">
    <source>
        <dbReference type="ARBA" id="ARBA00022833"/>
    </source>
</evidence>
<keyword evidence="1 6" id="KW-0645">Protease</keyword>
<name>A0A6P8XMB3_DROAB</name>
<dbReference type="GO" id="GO:0004222">
    <property type="term" value="F:metalloendopeptidase activity"/>
    <property type="evidence" value="ECO:0007669"/>
    <property type="project" value="UniProtKB-UniRule"/>
</dbReference>
<proteinExistence type="predicted"/>
<dbReference type="PANTHER" id="PTHR10127">
    <property type="entry name" value="DISCOIDIN, CUB, EGF, LAMININ , AND ZINC METALLOPROTEASE DOMAIN CONTAINING"/>
    <property type="match status" value="1"/>
</dbReference>
<evidence type="ECO:0000256" key="6">
    <source>
        <dbReference type="PROSITE-ProRule" id="PRU01211"/>
    </source>
</evidence>
<dbReference type="PROSITE" id="PS51864">
    <property type="entry name" value="ASTACIN"/>
    <property type="match status" value="1"/>
</dbReference>
<feature type="binding site" evidence="6">
    <location>
        <position position="189"/>
    </location>
    <ligand>
        <name>Zn(2+)</name>
        <dbReference type="ChEBI" id="CHEBI:29105"/>
        <note>catalytic</note>
    </ligand>
</feature>
<evidence type="ECO:0000256" key="1">
    <source>
        <dbReference type="ARBA" id="ARBA00022670"/>
    </source>
</evidence>
<keyword evidence="3 6" id="KW-0378">Hydrolase</keyword>
<feature type="domain" description="Peptidase M12A" evidence="8">
    <location>
        <begin position="80"/>
        <end position="281"/>
    </location>
</feature>
<evidence type="ECO:0000256" key="7">
    <source>
        <dbReference type="RuleBase" id="RU361183"/>
    </source>
</evidence>
<evidence type="ECO:0000256" key="5">
    <source>
        <dbReference type="ARBA" id="ARBA00023049"/>
    </source>
</evidence>
<protein>
    <recommendedName>
        <fullName evidence="7">Metalloendopeptidase</fullName>
        <ecNumber evidence="7">3.4.24.-</ecNumber>
    </recommendedName>
</protein>
<dbReference type="SMART" id="SM00235">
    <property type="entry name" value="ZnMc"/>
    <property type="match status" value="1"/>
</dbReference>
<feature type="chain" id="PRO_5028523019" description="Metalloendopeptidase" evidence="7">
    <location>
        <begin position="19"/>
        <end position="293"/>
    </location>
</feature>
<dbReference type="CDD" id="cd04280">
    <property type="entry name" value="ZnMc_astacin_like"/>
    <property type="match status" value="1"/>
</dbReference>
<keyword evidence="7" id="KW-0732">Signal</keyword>
<evidence type="ECO:0000256" key="2">
    <source>
        <dbReference type="ARBA" id="ARBA00022723"/>
    </source>
</evidence>
<dbReference type="InterPro" id="IPR006026">
    <property type="entry name" value="Peptidase_Metallo"/>
</dbReference>
<comment type="caution">
    <text evidence="6">Lacks conserved residue(s) required for the propagation of feature annotation.</text>
</comment>
<evidence type="ECO:0000313" key="9">
    <source>
        <dbReference type="Proteomes" id="UP000515160"/>
    </source>
</evidence>
<dbReference type="Pfam" id="PF01400">
    <property type="entry name" value="Astacin"/>
    <property type="match status" value="1"/>
</dbReference>
<feature type="binding site" evidence="6">
    <location>
        <position position="179"/>
    </location>
    <ligand>
        <name>Zn(2+)</name>
        <dbReference type="ChEBI" id="CHEBI:29105"/>
        <note>catalytic</note>
    </ligand>
</feature>
<comment type="cofactor">
    <cofactor evidence="6 7">
        <name>Zn(2+)</name>
        <dbReference type="ChEBI" id="CHEBI:29105"/>
    </cofactor>
    <text evidence="6 7">Binds 1 zinc ion per subunit.</text>
</comment>
<dbReference type="PRINTS" id="PR00480">
    <property type="entry name" value="ASTACIN"/>
</dbReference>
<dbReference type="PANTHER" id="PTHR10127:SF780">
    <property type="entry name" value="METALLOENDOPEPTIDASE"/>
    <property type="match status" value="1"/>
</dbReference>
<feature type="signal peptide" evidence="7">
    <location>
        <begin position="1"/>
        <end position="18"/>
    </location>
</feature>
<dbReference type="EC" id="3.4.24.-" evidence="7"/>
<dbReference type="AlphaFoldDB" id="A0A6P8XMB3"/>
<dbReference type="GeneID" id="117573427"/>
<gene>
    <name evidence="10" type="primary">LOC117573427</name>
</gene>
<sequence>MYRISVLFVLLGLSLTNAYPLHSPVIIFDLSVYGKALFGQPKLAEPYVLRTQPRVASDEEDEHPEESGDYLEGDILVPESSISMRSSPPRVSTTWPNGVVPYEISTTFPQDDVDTIMRAMELIQNKSCILFIPHTTEKNYISITNQYKGCWSAVGRIGDKQEVNLQLPACTKKFGTPVHELLHVLGFPHEQNRNIRDDFVVIVNQNIKADFMKNFKIDEHGQDFGVIYDYGSVMHYSQKAFSINGDPTIVAIKKREPGVEMGQRTNISDSDVARLNRMYCETETSSTPISVET</sequence>
<dbReference type="InterPro" id="IPR001506">
    <property type="entry name" value="Peptidase_M12A"/>
</dbReference>
<dbReference type="GO" id="GO:0006508">
    <property type="term" value="P:proteolysis"/>
    <property type="evidence" value="ECO:0007669"/>
    <property type="project" value="UniProtKB-KW"/>
</dbReference>
<dbReference type="InterPro" id="IPR024079">
    <property type="entry name" value="MetalloPept_cat_dom_sf"/>
</dbReference>
<evidence type="ECO:0000313" key="10">
    <source>
        <dbReference type="RefSeq" id="XP_034112530.1"/>
    </source>
</evidence>
<evidence type="ECO:0000256" key="3">
    <source>
        <dbReference type="ARBA" id="ARBA00022801"/>
    </source>
</evidence>
<dbReference type="GO" id="GO:0008270">
    <property type="term" value="F:zinc ion binding"/>
    <property type="evidence" value="ECO:0007669"/>
    <property type="project" value="UniProtKB-UniRule"/>
</dbReference>
<reference evidence="10" key="1">
    <citation type="submission" date="2025-08" db="UniProtKB">
        <authorList>
            <consortium name="RefSeq"/>
        </authorList>
    </citation>
    <scope>IDENTIFICATION</scope>
    <source>
        <strain evidence="10">15112-1751.03</strain>
        <tissue evidence="10">Whole Adult</tissue>
    </source>
</reference>
<dbReference type="OrthoDB" id="291007at2759"/>
<feature type="active site" evidence="6">
    <location>
        <position position="180"/>
    </location>
</feature>
<keyword evidence="9" id="KW-1185">Reference proteome</keyword>
<dbReference type="Gene3D" id="3.40.390.10">
    <property type="entry name" value="Collagenase (Catalytic Domain)"/>
    <property type="match status" value="1"/>
</dbReference>
<dbReference type="Proteomes" id="UP000515160">
    <property type="component" value="Chromosome 2R"/>
</dbReference>
<evidence type="ECO:0000259" key="8">
    <source>
        <dbReference type="PROSITE" id="PS51864"/>
    </source>
</evidence>